<protein>
    <recommendedName>
        <fullName evidence="3">OB-fold nucleic acid binding domain-containing protein</fullName>
    </recommendedName>
</protein>
<evidence type="ECO:0008006" key="3">
    <source>
        <dbReference type="Google" id="ProtNLM"/>
    </source>
</evidence>
<dbReference type="EMBL" id="FOGI01000002">
    <property type="protein sequence ID" value="SER19885.1"/>
    <property type="molecule type" value="Genomic_DNA"/>
</dbReference>
<sequence length="98" mass="10575">MPAPLGSAVEVTGVVASTRIDDNPYNPRGGALYKARVIADSGFTVWMTLPRALGDAPLCDLVDRRIRFVADLVAPKNGDDPSFCLAKRPVTPWWSPPP</sequence>
<keyword evidence="2" id="KW-1185">Reference proteome</keyword>
<dbReference type="AlphaFoldDB" id="A0A1H9M8T7"/>
<proteinExistence type="predicted"/>
<reference evidence="2" key="1">
    <citation type="submission" date="2016-10" db="EMBL/GenBank/DDBJ databases">
        <authorList>
            <person name="Varghese N."/>
            <person name="Submissions S."/>
        </authorList>
    </citation>
    <scope>NUCLEOTIDE SEQUENCE [LARGE SCALE GENOMIC DNA]</scope>
    <source>
        <strain evidence="2">DSM 44260</strain>
    </source>
</reference>
<dbReference type="Proteomes" id="UP000199051">
    <property type="component" value="Unassembled WGS sequence"/>
</dbReference>
<name>A0A1H9M8T7_9PSEU</name>
<gene>
    <name evidence="1" type="ORF">SAMN04487818_10217</name>
</gene>
<organism evidence="1 2">
    <name type="scientific">Actinokineospora terrae</name>
    <dbReference type="NCBI Taxonomy" id="155974"/>
    <lineage>
        <taxon>Bacteria</taxon>
        <taxon>Bacillati</taxon>
        <taxon>Actinomycetota</taxon>
        <taxon>Actinomycetes</taxon>
        <taxon>Pseudonocardiales</taxon>
        <taxon>Pseudonocardiaceae</taxon>
        <taxon>Actinokineospora</taxon>
    </lineage>
</organism>
<evidence type="ECO:0000313" key="2">
    <source>
        <dbReference type="Proteomes" id="UP000199051"/>
    </source>
</evidence>
<evidence type="ECO:0000313" key="1">
    <source>
        <dbReference type="EMBL" id="SER19885.1"/>
    </source>
</evidence>
<accession>A0A1H9M8T7</accession>